<dbReference type="EMBL" id="CM035434">
    <property type="protein sequence ID" value="KAH7291569.1"/>
    <property type="molecule type" value="Genomic_DNA"/>
</dbReference>
<dbReference type="AlphaFoldDB" id="A0A8T2R5G2"/>
<feature type="compositionally biased region" description="Basic and acidic residues" evidence="1">
    <location>
        <begin position="295"/>
        <end position="313"/>
    </location>
</feature>
<dbReference type="InterPro" id="IPR048297">
    <property type="entry name" value="DUF936_dom_pln"/>
</dbReference>
<proteinExistence type="predicted"/>
<evidence type="ECO:0000256" key="1">
    <source>
        <dbReference type="SAM" id="MobiDB-lite"/>
    </source>
</evidence>
<evidence type="ECO:0000259" key="2">
    <source>
        <dbReference type="Pfam" id="PF06075"/>
    </source>
</evidence>
<dbReference type="Proteomes" id="UP000825935">
    <property type="component" value="Chromosome 29"/>
</dbReference>
<dbReference type="OrthoDB" id="1908057at2759"/>
<dbReference type="InterPro" id="IPR049172">
    <property type="entry name" value="DUF6857_pln"/>
</dbReference>
<feature type="compositionally biased region" description="Basic and acidic residues" evidence="1">
    <location>
        <begin position="155"/>
        <end position="164"/>
    </location>
</feature>
<dbReference type="PANTHER" id="PTHR31928">
    <property type="entry name" value="EXPRESSED PROTEIN"/>
    <property type="match status" value="1"/>
</dbReference>
<feature type="region of interest" description="Disordered" evidence="1">
    <location>
        <begin position="155"/>
        <end position="184"/>
    </location>
</feature>
<evidence type="ECO:0000313" key="5">
    <source>
        <dbReference type="Proteomes" id="UP000825935"/>
    </source>
</evidence>
<feature type="region of interest" description="Disordered" evidence="1">
    <location>
        <begin position="353"/>
        <end position="375"/>
    </location>
</feature>
<dbReference type="EMBL" id="CM035434">
    <property type="protein sequence ID" value="KAH7291572.1"/>
    <property type="molecule type" value="Genomic_DNA"/>
</dbReference>
<evidence type="ECO:0000259" key="3">
    <source>
        <dbReference type="Pfam" id="PF21647"/>
    </source>
</evidence>
<feature type="compositionally biased region" description="Polar residues" evidence="1">
    <location>
        <begin position="175"/>
        <end position="184"/>
    </location>
</feature>
<gene>
    <name evidence="4" type="ORF">KP509_29G022200</name>
</gene>
<dbReference type="PANTHER" id="PTHR31928:SF4">
    <property type="entry name" value="OS08G0541500 PROTEIN"/>
    <property type="match status" value="1"/>
</dbReference>
<protein>
    <submittedName>
        <fullName evidence="4">Uncharacterized protein</fullName>
    </submittedName>
</protein>
<accession>A0A8T2R5G2</accession>
<feature type="region of interest" description="Disordered" evidence="1">
    <location>
        <begin position="613"/>
        <end position="654"/>
    </location>
</feature>
<comment type="caution">
    <text evidence="4">The sequence shown here is derived from an EMBL/GenBank/DDBJ whole genome shotgun (WGS) entry which is preliminary data.</text>
</comment>
<dbReference type="Pfam" id="PF21647">
    <property type="entry name" value="DUF6857"/>
    <property type="match status" value="1"/>
</dbReference>
<dbReference type="OMA" id="DSCHATY"/>
<dbReference type="InterPro" id="IPR010341">
    <property type="entry name" value="DUF936_pln"/>
</dbReference>
<evidence type="ECO:0000313" key="4">
    <source>
        <dbReference type="EMBL" id="KAH7291569.1"/>
    </source>
</evidence>
<dbReference type="Pfam" id="PF06075">
    <property type="entry name" value="DUF936"/>
    <property type="match status" value="1"/>
</dbReference>
<dbReference type="EMBL" id="CM035434">
    <property type="protein sequence ID" value="KAH7291570.1"/>
    <property type="molecule type" value="Genomic_DNA"/>
</dbReference>
<feature type="compositionally biased region" description="Polar residues" evidence="1">
    <location>
        <begin position="278"/>
        <end position="292"/>
    </location>
</feature>
<sequence length="817" mass="87223">MATLTPGVLLKLIQHMNSDVKVAGEHRSVLLQVIAILPALAGSELWPNHGFYLKVSDSSHATFVSLADEHNELILCDKLQLGQFIHVDKLESSHPIPILRGVRPVPGRHPCIGTPEELVTTAVSSPQNLKSHNEKRLGPVTSREIGLARISSKRLDTDASETAHSRSGGSCIGSAPNSGRVTSRNTHVRASLGVPDACTVVSCGDVGFRHILEQAVKVKVPSDVSPRVARTSGSPRTLGRPGERGNSPLARSSSSEKLGANSRIPCPEERKVPYKGTSLHSPSRTLPSSPTAKISAEDSKTDKTKKANGDRSNGKSPTSIVAIPNGSKMGDLLAISAKTIRKSWEGAIGVKDHKEQNRTGPGKGELKTPVANSAPQKMQEVAVAQKPVEAKKKSMLDVPSVKKKTFSSGVLDTPEKFVKASLHSKRLTDGSVTWDSVSQDLASLGTALMCKRDSASSAAVDALKEASAAETVVRSLSMFSELCSLAKTESPQSSVEKFLELQMGLVHAITVADALASMEKTNEDFHQAVAHSVTEEKQCIYAEKVKQANAWVSAALSTDLACFMLMTRQPPSGNTKSALKKEGSKITKGNKFMLILGEASGAQGVSASTVQSDSSAFQSKRPAVPSPPSPKIAVSEAEHQNGSDRGATGKGNIETKVPKILPRRAHNGTAGKIPGERPTIKKGCVATTVDVVQSPPSWIKGAGLQDTAELARLLQTESQNWFLQYFEGALDSGFQVDPLTDNAAAKLGIPQDNSRIAALLSQLKRVNDWLDQLDMKTDDSEDEILSATIYRLKRKIYDYLLQHVESAALALGNQASV</sequence>
<name>A0A8T2R5G2_CERRI</name>
<organism evidence="4 5">
    <name type="scientific">Ceratopteris richardii</name>
    <name type="common">Triangle waterfern</name>
    <dbReference type="NCBI Taxonomy" id="49495"/>
    <lineage>
        <taxon>Eukaryota</taxon>
        <taxon>Viridiplantae</taxon>
        <taxon>Streptophyta</taxon>
        <taxon>Embryophyta</taxon>
        <taxon>Tracheophyta</taxon>
        <taxon>Polypodiopsida</taxon>
        <taxon>Polypodiidae</taxon>
        <taxon>Polypodiales</taxon>
        <taxon>Pteridineae</taxon>
        <taxon>Pteridaceae</taxon>
        <taxon>Parkerioideae</taxon>
        <taxon>Ceratopteris</taxon>
    </lineage>
</organism>
<feature type="region of interest" description="Disordered" evidence="1">
    <location>
        <begin position="222"/>
        <end position="323"/>
    </location>
</feature>
<feature type="domain" description="DUF6857" evidence="3">
    <location>
        <begin position="422"/>
        <end position="810"/>
    </location>
</feature>
<reference evidence="4" key="1">
    <citation type="submission" date="2021-08" db="EMBL/GenBank/DDBJ databases">
        <title>WGS assembly of Ceratopteris richardii.</title>
        <authorList>
            <person name="Marchant D.B."/>
            <person name="Chen G."/>
            <person name="Jenkins J."/>
            <person name="Shu S."/>
            <person name="Leebens-Mack J."/>
            <person name="Grimwood J."/>
            <person name="Schmutz J."/>
            <person name="Soltis P."/>
            <person name="Soltis D."/>
            <person name="Chen Z.-H."/>
        </authorList>
    </citation>
    <scope>NUCLEOTIDE SEQUENCE</scope>
    <source>
        <strain evidence="4">Whitten #5841</strain>
        <tissue evidence="4">Leaf</tissue>
    </source>
</reference>
<keyword evidence="5" id="KW-1185">Reference proteome</keyword>
<feature type="domain" description="DUF936" evidence="2">
    <location>
        <begin position="4"/>
        <end position="119"/>
    </location>
</feature>
<dbReference type="EMBL" id="CM035434">
    <property type="protein sequence ID" value="KAH7291571.1"/>
    <property type="molecule type" value="Genomic_DNA"/>
</dbReference>